<evidence type="ECO:0000313" key="2">
    <source>
        <dbReference type="EMBL" id="DAA03618.1"/>
    </source>
</evidence>
<name>Q6IHJ7_DROME</name>
<accession>Q6IHJ7</accession>
<proteinExistence type="predicted"/>
<gene>
    <name evidence="2" type="ORF">HDC02468</name>
</gene>
<dbReference type="EMBL" id="BK003419">
    <property type="protein sequence ID" value="DAA03618.1"/>
    <property type="molecule type" value="Genomic_DNA"/>
</dbReference>
<feature type="region of interest" description="Disordered" evidence="1">
    <location>
        <begin position="29"/>
        <end position="48"/>
    </location>
</feature>
<dbReference type="AlphaFoldDB" id="Q6IHJ7"/>
<organism evidence="2">
    <name type="scientific">Drosophila melanogaster</name>
    <name type="common">Fruit fly</name>
    <dbReference type="NCBI Taxonomy" id="7227"/>
    <lineage>
        <taxon>Eukaryota</taxon>
        <taxon>Metazoa</taxon>
        <taxon>Ecdysozoa</taxon>
        <taxon>Arthropoda</taxon>
        <taxon>Hexapoda</taxon>
        <taxon>Insecta</taxon>
        <taxon>Pterygota</taxon>
        <taxon>Neoptera</taxon>
        <taxon>Endopterygota</taxon>
        <taxon>Diptera</taxon>
        <taxon>Brachycera</taxon>
        <taxon>Muscomorpha</taxon>
        <taxon>Ephydroidea</taxon>
        <taxon>Drosophilidae</taxon>
        <taxon>Drosophila</taxon>
        <taxon>Sophophora</taxon>
    </lineage>
</organism>
<reference evidence="2" key="1">
    <citation type="journal article" date="2003" name="Genome Biol.">
        <title>An integrated gene annotation and transcriptional profiling approach towards the full gene content of the Drosophila genome.</title>
        <authorList>
            <person name="Hild M."/>
            <person name="Beckmann B."/>
            <person name="Haas S.A."/>
            <person name="Koch B."/>
            <person name="Solovyev V."/>
            <person name="Busold C."/>
            <person name="Fellenberg K."/>
            <person name="Boutros M."/>
            <person name="Vingron M."/>
            <person name="Sauer F."/>
            <person name="Hoheisel J.D."/>
            <person name="Paro R."/>
        </authorList>
    </citation>
    <scope>NUCLEOTIDE SEQUENCE</scope>
</reference>
<evidence type="ECO:0000256" key="1">
    <source>
        <dbReference type="SAM" id="MobiDB-lite"/>
    </source>
</evidence>
<protein>
    <submittedName>
        <fullName evidence="2">HDC02468</fullName>
    </submittedName>
</protein>
<sequence>MRMQNDKHTRVPVSWQMAEQELKPLQDAKCKCHNGRPSGSNGMENENKNRTEPFLTLMDVCGTFMACPVKQDSCRSERICWERTMELMHIYAASCYILPIVCIQKFLNTKRQSNFDHTITLNRSLA</sequence>